<reference evidence="1" key="1">
    <citation type="submission" date="2020-12" db="EMBL/GenBank/DDBJ databases">
        <title>Bacterial taxonomy.</title>
        <authorList>
            <person name="Pan X."/>
        </authorList>
    </citation>
    <scope>NUCLEOTIDE SEQUENCE</scope>
    <source>
        <strain evidence="1">M0105</strain>
    </source>
</reference>
<dbReference type="Pfam" id="PF13469">
    <property type="entry name" value="Sulfotransfer_3"/>
    <property type="match status" value="1"/>
</dbReference>
<proteinExistence type="predicted"/>
<protein>
    <submittedName>
        <fullName evidence="1">Sulfotransferase</fullName>
    </submittedName>
</protein>
<dbReference type="AlphaFoldDB" id="A0A8J7M7K1"/>
<comment type="caution">
    <text evidence="1">The sequence shown here is derived from an EMBL/GenBank/DDBJ whole genome shotgun (WGS) entry which is preliminary data.</text>
</comment>
<sequence length="357" mass="40144">MNDLVRYSWLDKLVHRVAFAAPVLQIALSDVEDGLFRQKTGAVPDTPPVFVTSLPRAGTTALLKFLAHLPGFATHTYRDMPFVMAPLLWDRLSGAFRKRSELAERAHGDGIQVGFDSPEGFEEVIWHAYWPGHYEPAGIQLWTVNDADPDAVGFFWRHFRKVVALRGTAGGAPGRYLSKNNANMGRIDLLQKIFPGATVIVPVRHPLSQAASLLRQHRNFTELHRHNPFVRCYMSDIGHFEFGALHRPLLFPGFRDMSFGLSPDALDYWLAYWIAAFEHVLKRRDAVSLVRFESFVSGDPATILCLCELVETDPSHAARLTKDLRPAPPVSPEALAHRGPLRDRAEALYRELFEGST</sequence>
<dbReference type="EMBL" id="JAEHHL010000006">
    <property type="protein sequence ID" value="MBK0399771.1"/>
    <property type="molecule type" value="Genomic_DNA"/>
</dbReference>
<gene>
    <name evidence="1" type="ORF">H0I76_11270</name>
</gene>
<dbReference type="Proteomes" id="UP000655420">
    <property type="component" value="Unassembled WGS sequence"/>
</dbReference>
<organism evidence="1 2">
    <name type="scientific">Thermohalobaculum xanthum</name>
    <dbReference type="NCBI Taxonomy" id="2753746"/>
    <lineage>
        <taxon>Bacteria</taxon>
        <taxon>Pseudomonadati</taxon>
        <taxon>Pseudomonadota</taxon>
        <taxon>Alphaproteobacteria</taxon>
        <taxon>Rhodobacterales</taxon>
        <taxon>Paracoccaceae</taxon>
        <taxon>Thermohalobaculum</taxon>
    </lineage>
</organism>
<dbReference type="InterPro" id="IPR027417">
    <property type="entry name" value="P-loop_NTPase"/>
</dbReference>
<name>A0A8J7M7K1_9RHOB</name>
<evidence type="ECO:0000313" key="1">
    <source>
        <dbReference type="EMBL" id="MBK0399771.1"/>
    </source>
</evidence>
<dbReference type="RefSeq" id="WP_200609963.1">
    <property type="nucleotide sequence ID" value="NZ_JAEHHL010000006.1"/>
</dbReference>
<dbReference type="Gene3D" id="3.40.50.300">
    <property type="entry name" value="P-loop containing nucleotide triphosphate hydrolases"/>
    <property type="match status" value="1"/>
</dbReference>
<dbReference type="SUPFAM" id="SSF52540">
    <property type="entry name" value="P-loop containing nucleoside triphosphate hydrolases"/>
    <property type="match status" value="1"/>
</dbReference>
<accession>A0A8J7M7K1</accession>
<keyword evidence="2" id="KW-1185">Reference proteome</keyword>
<evidence type="ECO:0000313" key="2">
    <source>
        <dbReference type="Proteomes" id="UP000655420"/>
    </source>
</evidence>